<feature type="compositionally biased region" description="Low complexity" evidence="1">
    <location>
        <begin position="33"/>
        <end position="48"/>
    </location>
</feature>
<keyword evidence="2" id="KW-0732">Signal</keyword>
<evidence type="ECO:0000313" key="4">
    <source>
        <dbReference type="Proteomes" id="UP000283210"/>
    </source>
</evidence>
<gene>
    <name evidence="3" type="ORF">OJAV_G00007750</name>
</gene>
<dbReference type="AlphaFoldDB" id="A0A3S5K3I3"/>
<feature type="region of interest" description="Disordered" evidence="1">
    <location>
        <begin position="26"/>
        <end position="48"/>
    </location>
</feature>
<reference evidence="3 4" key="1">
    <citation type="submission" date="2018-11" db="EMBL/GenBank/DDBJ databases">
        <authorList>
            <person name="Lopez-Roques C."/>
            <person name="Donnadieu C."/>
            <person name="Bouchez O."/>
            <person name="Klopp C."/>
            <person name="Cabau C."/>
            <person name="Zahm M."/>
        </authorList>
    </citation>
    <scope>NUCLEOTIDE SEQUENCE [LARGE SCALE GENOMIC DNA]</scope>
    <source>
        <strain evidence="3">RS831</strain>
        <tissue evidence="3">Whole body</tissue>
    </source>
</reference>
<sequence length="91" mass="9757">MKALFLYALLSVCWVMAVVNSDAIVDPGAPPASDTSSCESDSSSTGDTRLSLTLKGLQKETLVLCWGNKDMLQENLCSTAAEKQQKNETCP</sequence>
<feature type="signal peptide" evidence="2">
    <location>
        <begin position="1"/>
        <end position="21"/>
    </location>
</feature>
<evidence type="ECO:0000256" key="1">
    <source>
        <dbReference type="SAM" id="MobiDB-lite"/>
    </source>
</evidence>
<feature type="chain" id="PRO_5018660326" evidence="2">
    <location>
        <begin position="22"/>
        <end position="91"/>
    </location>
</feature>
<protein>
    <submittedName>
        <fullName evidence="3">Uncharacterized protein</fullName>
    </submittedName>
</protein>
<dbReference type="EMBL" id="CM012437">
    <property type="protein sequence ID" value="RVE76455.1"/>
    <property type="molecule type" value="Genomic_DNA"/>
</dbReference>
<accession>A0A3S5K3I3</accession>
<dbReference type="Proteomes" id="UP000283210">
    <property type="component" value="Chromosome 1"/>
</dbReference>
<name>A0A3S5K3I3_ORYJA</name>
<reference evidence="3 4" key="2">
    <citation type="submission" date="2019-01" db="EMBL/GenBank/DDBJ databases">
        <title>A chromosome length genome reference of the Java medaka (oryzias javanicus).</title>
        <authorList>
            <person name="Herpin A."/>
            <person name="Takehana Y."/>
            <person name="Naruse K."/>
            <person name="Ansai S."/>
            <person name="Kawaguchi M."/>
        </authorList>
    </citation>
    <scope>NUCLEOTIDE SEQUENCE [LARGE SCALE GENOMIC DNA]</scope>
    <source>
        <strain evidence="3">RS831</strain>
        <tissue evidence="3">Whole body</tissue>
    </source>
</reference>
<evidence type="ECO:0000256" key="2">
    <source>
        <dbReference type="SAM" id="SignalP"/>
    </source>
</evidence>
<keyword evidence="4" id="KW-1185">Reference proteome</keyword>
<proteinExistence type="predicted"/>
<organism evidence="3 4">
    <name type="scientific">Oryzias javanicus</name>
    <name type="common">Javanese ricefish</name>
    <name type="synonym">Aplocheilus javanicus</name>
    <dbReference type="NCBI Taxonomy" id="123683"/>
    <lineage>
        <taxon>Eukaryota</taxon>
        <taxon>Metazoa</taxon>
        <taxon>Chordata</taxon>
        <taxon>Craniata</taxon>
        <taxon>Vertebrata</taxon>
        <taxon>Euteleostomi</taxon>
        <taxon>Actinopterygii</taxon>
        <taxon>Neopterygii</taxon>
        <taxon>Teleostei</taxon>
        <taxon>Neoteleostei</taxon>
        <taxon>Acanthomorphata</taxon>
        <taxon>Ovalentaria</taxon>
        <taxon>Atherinomorphae</taxon>
        <taxon>Beloniformes</taxon>
        <taxon>Adrianichthyidae</taxon>
        <taxon>Oryziinae</taxon>
        <taxon>Oryzias</taxon>
    </lineage>
</organism>
<evidence type="ECO:0000313" key="3">
    <source>
        <dbReference type="EMBL" id="RVE76455.1"/>
    </source>
</evidence>